<dbReference type="InterPro" id="IPR036206">
    <property type="entry name" value="ThiamineP_synth_sf"/>
</dbReference>
<comment type="catalytic activity">
    <reaction evidence="7 9 10">
        <text>2-(2-carboxy-4-methylthiazol-5-yl)ethyl phosphate + 4-amino-2-methyl-5-(diphosphooxymethyl)pyrimidine + 2 H(+) = thiamine phosphate + CO2 + diphosphate</text>
        <dbReference type="Rhea" id="RHEA:47848"/>
        <dbReference type="ChEBI" id="CHEBI:15378"/>
        <dbReference type="ChEBI" id="CHEBI:16526"/>
        <dbReference type="ChEBI" id="CHEBI:33019"/>
        <dbReference type="ChEBI" id="CHEBI:37575"/>
        <dbReference type="ChEBI" id="CHEBI:57841"/>
        <dbReference type="ChEBI" id="CHEBI:62890"/>
        <dbReference type="EC" id="2.5.1.3"/>
    </reaction>
</comment>
<dbReference type="AlphaFoldDB" id="A0A7V4XVN9"/>
<comment type="function">
    <text evidence="9">Condenses 4-methyl-5-(beta-hydroxyethyl)thiazole monophosphate (THZ-P) and 2-methyl-4-amino-5-hydroxymethyl pyrimidine pyrophosphate (HMP-PP) to form thiamine monophosphate (TMP).</text>
</comment>
<evidence type="ECO:0000256" key="10">
    <source>
        <dbReference type="RuleBase" id="RU003826"/>
    </source>
</evidence>
<dbReference type="EMBL" id="DTKL01000081">
    <property type="protein sequence ID" value="HGY95635.1"/>
    <property type="molecule type" value="Genomic_DNA"/>
</dbReference>
<dbReference type="GO" id="GO:0009228">
    <property type="term" value="P:thiamine biosynthetic process"/>
    <property type="evidence" value="ECO:0007669"/>
    <property type="project" value="UniProtKB-KW"/>
</dbReference>
<feature type="binding site" evidence="9">
    <location>
        <position position="98"/>
    </location>
    <ligand>
        <name>Mg(2+)</name>
        <dbReference type="ChEBI" id="CHEBI:18420"/>
    </ligand>
</feature>
<accession>A0A7V4XVN9</accession>
<dbReference type="GO" id="GO:0009229">
    <property type="term" value="P:thiamine diphosphate biosynthetic process"/>
    <property type="evidence" value="ECO:0007669"/>
    <property type="project" value="UniProtKB-UniRule"/>
</dbReference>
<evidence type="ECO:0000256" key="4">
    <source>
        <dbReference type="ARBA" id="ARBA00022842"/>
    </source>
</evidence>
<feature type="binding site" evidence="9">
    <location>
        <begin position="66"/>
        <end position="70"/>
    </location>
    <ligand>
        <name>4-amino-2-methyl-5-(diphosphooxymethyl)pyrimidine</name>
        <dbReference type="ChEBI" id="CHEBI:57841"/>
    </ligand>
</feature>
<evidence type="ECO:0000256" key="7">
    <source>
        <dbReference type="ARBA" id="ARBA00047851"/>
    </source>
</evidence>
<evidence type="ECO:0000256" key="2">
    <source>
        <dbReference type="ARBA" id="ARBA00022679"/>
    </source>
</evidence>
<keyword evidence="4 9" id="KW-0460">Magnesium</keyword>
<keyword evidence="5 9" id="KW-0784">Thiamine biosynthesis</keyword>
<feature type="binding site" evidence="9">
    <location>
        <position position="165"/>
    </location>
    <ligand>
        <name>4-amino-2-methyl-5-(diphosphooxymethyl)pyrimidine</name>
        <dbReference type="ChEBI" id="CHEBI:57841"/>
    </ligand>
</feature>
<evidence type="ECO:0000256" key="11">
    <source>
        <dbReference type="RuleBase" id="RU004253"/>
    </source>
</evidence>
<dbReference type="GO" id="GO:0005737">
    <property type="term" value="C:cytoplasm"/>
    <property type="evidence" value="ECO:0007669"/>
    <property type="project" value="TreeGrafter"/>
</dbReference>
<feature type="binding site" evidence="9">
    <location>
        <position position="193"/>
    </location>
    <ligand>
        <name>2-[(2R,5Z)-2-carboxy-4-methylthiazol-5(2H)-ylidene]ethyl phosphate</name>
        <dbReference type="ChEBI" id="CHEBI:62899"/>
    </ligand>
</feature>
<comment type="caution">
    <text evidence="13">The sequence shown here is derived from an EMBL/GenBank/DDBJ whole genome shotgun (WGS) entry which is preliminary data.</text>
</comment>
<dbReference type="HAMAP" id="MF_00097">
    <property type="entry name" value="TMP_synthase"/>
    <property type="match status" value="1"/>
</dbReference>
<dbReference type="NCBIfam" id="TIGR00693">
    <property type="entry name" value="thiE"/>
    <property type="match status" value="1"/>
</dbReference>
<dbReference type="UniPathway" id="UPA00060">
    <property type="reaction ID" value="UER00141"/>
</dbReference>
<dbReference type="GO" id="GO:0004789">
    <property type="term" value="F:thiamine-phosphate diphosphorylase activity"/>
    <property type="evidence" value="ECO:0007669"/>
    <property type="project" value="UniProtKB-UniRule"/>
</dbReference>
<feature type="binding site" evidence="9">
    <location>
        <begin position="213"/>
        <end position="214"/>
    </location>
    <ligand>
        <name>2-[(2R,5Z)-2-carboxy-4-methylthiazol-5(2H)-ylidene]ethyl phosphate</name>
        <dbReference type="ChEBI" id="CHEBI:62899"/>
    </ligand>
</feature>
<sequence>MRRRGDGSFSCAGDSAYTRGVSPQAVFPPLYPILDAGVLSQDPALRRGELLRLVRCVVDAGVTILQYRNKYDSDAQVLEDARWIRDAAGPEPTLILNDRVHLVEQAAFDGVHLGQQDMPPAEARRVLGTGRVLGVSTHNPDQVSAVAHAAVDYIAIGPVFATASKQNPDPVVGLDGVQAARRLTRKPLVAIGGITPGTAPAVMEAGADSIAVISAIFGPGAGPGQGAERGTTITPEQAGKNAEDFLRLFR</sequence>
<feature type="domain" description="Thiamine phosphate synthase/TenI" evidence="12">
    <location>
        <begin position="45"/>
        <end position="216"/>
    </location>
</feature>
<keyword evidence="2 9" id="KW-0808">Transferase</keyword>
<evidence type="ECO:0000256" key="5">
    <source>
        <dbReference type="ARBA" id="ARBA00022977"/>
    </source>
</evidence>
<evidence type="ECO:0000259" key="12">
    <source>
        <dbReference type="Pfam" id="PF02581"/>
    </source>
</evidence>
<feature type="binding site" evidence="9">
    <location>
        <position position="97"/>
    </location>
    <ligand>
        <name>4-amino-2-methyl-5-(diphosphooxymethyl)pyrimidine</name>
        <dbReference type="ChEBI" id="CHEBI:57841"/>
    </ligand>
</feature>
<comment type="similarity">
    <text evidence="9 10">Belongs to the thiamine-phosphate synthase family.</text>
</comment>
<comment type="pathway">
    <text evidence="1 9 11">Cofactor biosynthesis; thiamine diphosphate biosynthesis; thiamine phosphate from 4-amino-2-methyl-5-diphosphomethylpyrimidine and 4-methyl-5-(2-phosphoethyl)-thiazole: step 1/1.</text>
</comment>
<dbReference type="PANTHER" id="PTHR20857">
    <property type="entry name" value="THIAMINE-PHOSPHATE PYROPHOSPHORYLASE"/>
    <property type="match status" value="1"/>
</dbReference>
<evidence type="ECO:0000313" key="13">
    <source>
        <dbReference type="EMBL" id="HGY95635.1"/>
    </source>
</evidence>
<dbReference type="InterPro" id="IPR034291">
    <property type="entry name" value="TMP_synthase"/>
</dbReference>
<protein>
    <recommendedName>
        <fullName evidence="9">Thiamine-phosphate synthase</fullName>
        <shortName evidence="9">TP synthase</shortName>
        <shortName evidence="9">TPS</shortName>
        <ecNumber evidence="9">2.5.1.3</ecNumber>
    </recommendedName>
    <alternativeName>
        <fullName evidence="9">Thiamine-phosphate pyrophosphorylase</fullName>
        <shortName evidence="9">TMP pyrophosphorylase</shortName>
        <shortName evidence="9">TMP-PPase</shortName>
    </alternativeName>
</protein>
<gene>
    <name evidence="9 13" type="primary">thiE</name>
    <name evidence="13" type="ORF">ENW50_13260</name>
</gene>
<dbReference type="PANTHER" id="PTHR20857:SF15">
    <property type="entry name" value="THIAMINE-PHOSPHATE SYNTHASE"/>
    <property type="match status" value="1"/>
</dbReference>
<comment type="catalytic activity">
    <reaction evidence="8 9 10">
        <text>2-[(2R,5Z)-2-carboxy-4-methylthiazol-5(2H)-ylidene]ethyl phosphate + 4-amino-2-methyl-5-(diphosphooxymethyl)pyrimidine + 2 H(+) = thiamine phosphate + CO2 + diphosphate</text>
        <dbReference type="Rhea" id="RHEA:47844"/>
        <dbReference type="ChEBI" id="CHEBI:15378"/>
        <dbReference type="ChEBI" id="CHEBI:16526"/>
        <dbReference type="ChEBI" id="CHEBI:33019"/>
        <dbReference type="ChEBI" id="CHEBI:37575"/>
        <dbReference type="ChEBI" id="CHEBI:57841"/>
        <dbReference type="ChEBI" id="CHEBI:62899"/>
        <dbReference type="EC" id="2.5.1.3"/>
    </reaction>
</comment>
<evidence type="ECO:0000256" key="8">
    <source>
        <dbReference type="ARBA" id="ARBA00047883"/>
    </source>
</evidence>
<dbReference type="Pfam" id="PF02581">
    <property type="entry name" value="TMP-TENI"/>
    <property type="match status" value="1"/>
</dbReference>
<dbReference type="Gene3D" id="3.20.20.70">
    <property type="entry name" value="Aldolase class I"/>
    <property type="match status" value="1"/>
</dbReference>
<feature type="binding site" evidence="9">
    <location>
        <position position="136"/>
    </location>
    <ligand>
        <name>4-amino-2-methyl-5-(diphosphooxymethyl)pyrimidine</name>
        <dbReference type="ChEBI" id="CHEBI:57841"/>
    </ligand>
</feature>
<dbReference type="InterPro" id="IPR022998">
    <property type="entry name" value="ThiamineP_synth_TenI"/>
</dbReference>
<evidence type="ECO:0000256" key="1">
    <source>
        <dbReference type="ARBA" id="ARBA00005165"/>
    </source>
</evidence>
<evidence type="ECO:0000256" key="6">
    <source>
        <dbReference type="ARBA" id="ARBA00047334"/>
    </source>
</evidence>
<dbReference type="InterPro" id="IPR013785">
    <property type="entry name" value="Aldolase_TIM"/>
</dbReference>
<evidence type="ECO:0000256" key="3">
    <source>
        <dbReference type="ARBA" id="ARBA00022723"/>
    </source>
</evidence>
<comment type="catalytic activity">
    <reaction evidence="6 9 10">
        <text>4-methyl-5-(2-phosphooxyethyl)-thiazole + 4-amino-2-methyl-5-(diphosphooxymethyl)pyrimidine + H(+) = thiamine phosphate + diphosphate</text>
        <dbReference type="Rhea" id="RHEA:22328"/>
        <dbReference type="ChEBI" id="CHEBI:15378"/>
        <dbReference type="ChEBI" id="CHEBI:33019"/>
        <dbReference type="ChEBI" id="CHEBI:37575"/>
        <dbReference type="ChEBI" id="CHEBI:57841"/>
        <dbReference type="ChEBI" id="CHEBI:58296"/>
        <dbReference type="EC" id="2.5.1.3"/>
    </reaction>
</comment>
<dbReference type="EC" id="2.5.1.3" evidence="9"/>
<keyword evidence="3 9" id="KW-0479">Metal-binding</keyword>
<feature type="binding site" evidence="9">
    <location>
        <position position="117"/>
    </location>
    <ligand>
        <name>Mg(2+)</name>
        <dbReference type="ChEBI" id="CHEBI:18420"/>
    </ligand>
</feature>
<reference evidence="13" key="1">
    <citation type="journal article" date="2020" name="mSystems">
        <title>Genome- and Community-Level Interaction Insights into Carbon Utilization and Element Cycling Functions of Hydrothermarchaeota in Hydrothermal Sediment.</title>
        <authorList>
            <person name="Zhou Z."/>
            <person name="Liu Y."/>
            <person name="Xu W."/>
            <person name="Pan J."/>
            <person name="Luo Z.H."/>
            <person name="Li M."/>
        </authorList>
    </citation>
    <scope>NUCLEOTIDE SEQUENCE [LARGE SCALE GENOMIC DNA]</scope>
    <source>
        <strain evidence="13">SpSt-855</strain>
    </source>
</reference>
<dbReference type="GO" id="GO:0000287">
    <property type="term" value="F:magnesium ion binding"/>
    <property type="evidence" value="ECO:0007669"/>
    <property type="project" value="UniProtKB-UniRule"/>
</dbReference>
<feature type="binding site" evidence="9">
    <location>
        <begin position="162"/>
        <end position="164"/>
    </location>
    <ligand>
        <name>2-[(2R,5Z)-2-carboxy-4-methylthiazol-5(2H)-ylidene]ethyl phosphate</name>
        <dbReference type="ChEBI" id="CHEBI:62899"/>
    </ligand>
</feature>
<name>A0A7V4XVN9_9BACT</name>
<dbReference type="CDD" id="cd00564">
    <property type="entry name" value="TMP_TenI"/>
    <property type="match status" value="1"/>
</dbReference>
<organism evidence="13">
    <name type="scientific">Acidobacterium capsulatum</name>
    <dbReference type="NCBI Taxonomy" id="33075"/>
    <lineage>
        <taxon>Bacteria</taxon>
        <taxon>Pseudomonadati</taxon>
        <taxon>Acidobacteriota</taxon>
        <taxon>Terriglobia</taxon>
        <taxon>Terriglobales</taxon>
        <taxon>Acidobacteriaceae</taxon>
        <taxon>Acidobacterium</taxon>
    </lineage>
</organism>
<comment type="cofactor">
    <cofactor evidence="9">
        <name>Mg(2+)</name>
        <dbReference type="ChEBI" id="CHEBI:18420"/>
    </cofactor>
    <text evidence="9">Binds 1 Mg(2+) ion per subunit.</text>
</comment>
<evidence type="ECO:0000256" key="9">
    <source>
        <dbReference type="HAMAP-Rule" id="MF_00097"/>
    </source>
</evidence>
<proteinExistence type="inferred from homology"/>
<dbReference type="SUPFAM" id="SSF51391">
    <property type="entry name" value="Thiamin phosphate synthase"/>
    <property type="match status" value="1"/>
</dbReference>